<evidence type="ECO:0000313" key="2">
    <source>
        <dbReference type="Proteomes" id="UP000095282"/>
    </source>
</evidence>
<protein>
    <submittedName>
        <fullName evidence="3">Uncharacterized protein</fullName>
    </submittedName>
</protein>
<organism evidence="2 3">
    <name type="scientific">Caenorhabditis tropicalis</name>
    <dbReference type="NCBI Taxonomy" id="1561998"/>
    <lineage>
        <taxon>Eukaryota</taxon>
        <taxon>Metazoa</taxon>
        <taxon>Ecdysozoa</taxon>
        <taxon>Nematoda</taxon>
        <taxon>Chromadorea</taxon>
        <taxon>Rhabditida</taxon>
        <taxon>Rhabditina</taxon>
        <taxon>Rhabditomorpha</taxon>
        <taxon>Rhabditoidea</taxon>
        <taxon>Rhabditidae</taxon>
        <taxon>Peloderinae</taxon>
        <taxon>Caenorhabditis</taxon>
    </lineage>
</organism>
<dbReference type="WBParaSite" id="Csp11.Scaffold607.g5728.t1">
    <property type="protein sequence ID" value="Csp11.Scaffold607.g5728.t1"/>
    <property type="gene ID" value="Csp11.Scaffold607.g5728"/>
</dbReference>
<evidence type="ECO:0000256" key="1">
    <source>
        <dbReference type="SAM" id="MobiDB-lite"/>
    </source>
</evidence>
<reference evidence="3" key="1">
    <citation type="submission" date="2016-11" db="UniProtKB">
        <authorList>
            <consortium name="WormBaseParasite"/>
        </authorList>
    </citation>
    <scope>IDENTIFICATION</scope>
</reference>
<name>A0A1I7TGK2_9PELO</name>
<feature type="region of interest" description="Disordered" evidence="1">
    <location>
        <begin position="156"/>
        <end position="181"/>
    </location>
</feature>
<dbReference type="Proteomes" id="UP000095282">
    <property type="component" value="Unplaced"/>
</dbReference>
<sequence length="181" mass="22437">MMCQKECLRMRDERIARCKARKMAYMLWEDELCWDCQEEKKMREEEKERQWREKMREEAVRRARRPEWQKSLTDSGNPFQCTIPNPLFQSHCFLPTRSKEKYERMFNKVRGRFPEITMEEVRTEALARMNRTEIEKIKMKLWEKKEEELRQLRAAYGKRDPVQNKRVSEREVSRLRRPDQK</sequence>
<evidence type="ECO:0000313" key="3">
    <source>
        <dbReference type="WBParaSite" id="Csp11.Scaffold607.g5728.t1"/>
    </source>
</evidence>
<dbReference type="AlphaFoldDB" id="A0A1I7TGK2"/>
<keyword evidence="2" id="KW-1185">Reference proteome</keyword>
<accession>A0A1I7TGK2</accession>
<proteinExistence type="predicted"/>